<dbReference type="Pfam" id="PF12844">
    <property type="entry name" value="HTH_19"/>
    <property type="match status" value="1"/>
</dbReference>
<gene>
    <name evidence="3" type="ORF">DSCO28_44040</name>
</gene>
<evidence type="ECO:0000256" key="1">
    <source>
        <dbReference type="ARBA" id="ARBA00023125"/>
    </source>
</evidence>
<dbReference type="InterPro" id="IPR014710">
    <property type="entry name" value="RmlC-like_jellyroll"/>
</dbReference>
<dbReference type="Gene3D" id="1.10.260.40">
    <property type="entry name" value="lambda repressor-like DNA-binding domains"/>
    <property type="match status" value="1"/>
</dbReference>
<dbReference type="KEGG" id="dov:DSCO28_44040"/>
<organism evidence="3 4">
    <name type="scientific">Desulfosarcina ovata subsp. sediminis</name>
    <dbReference type="NCBI Taxonomy" id="885957"/>
    <lineage>
        <taxon>Bacteria</taxon>
        <taxon>Pseudomonadati</taxon>
        <taxon>Thermodesulfobacteriota</taxon>
        <taxon>Desulfobacteria</taxon>
        <taxon>Desulfobacterales</taxon>
        <taxon>Desulfosarcinaceae</taxon>
        <taxon>Desulfosarcina</taxon>
    </lineage>
</organism>
<dbReference type="Proteomes" id="UP000425960">
    <property type="component" value="Chromosome"/>
</dbReference>
<dbReference type="InterPro" id="IPR001387">
    <property type="entry name" value="Cro/C1-type_HTH"/>
</dbReference>
<dbReference type="RefSeq" id="WP_155311401.1">
    <property type="nucleotide sequence ID" value="NZ_AP021876.1"/>
</dbReference>
<dbReference type="Gene3D" id="2.60.120.10">
    <property type="entry name" value="Jelly Rolls"/>
    <property type="match status" value="1"/>
</dbReference>
<dbReference type="CDD" id="cd02209">
    <property type="entry name" value="cupin_XRE_C"/>
    <property type="match status" value="1"/>
</dbReference>
<dbReference type="InterPro" id="IPR013096">
    <property type="entry name" value="Cupin_2"/>
</dbReference>
<dbReference type="EMBL" id="AP021876">
    <property type="protein sequence ID" value="BBO83838.1"/>
    <property type="molecule type" value="Genomic_DNA"/>
</dbReference>
<dbReference type="CDD" id="cd00093">
    <property type="entry name" value="HTH_XRE"/>
    <property type="match status" value="1"/>
</dbReference>
<dbReference type="PROSITE" id="PS50943">
    <property type="entry name" value="HTH_CROC1"/>
    <property type="match status" value="1"/>
</dbReference>
<dbReference type="AlphaFoldDB" id="A0A5K7ZUF7"/>
<evidence type="ECO:0000313" key="4">
    <source>
        <dbReference type="Proteomes" id="UP000425960"/>
    </source>
</evidence>
<protein>
    <submittedName>
        <fullName evidence="3">DNA-binding protein</fullName>
    </submittedName>
</protein>
<reference evidence="3 4" key="1">
    <citation type="submission" date="2019-11" db="EMBL/GenBank/DDBJ databases">
        <title>Comparative genomics of hydrocarbon-degrading Desulfosarcina strains.</title>
        <authorList>
            <person name="Watanabe M."/>
            <person name="Kojima H."/>
            <person name="Fukui M."/>
        </authorList>
    </citation>
    <scope>NUCLEOTIDE SEQUENCE [LARGE SCALE GENOMIC DNA]</scope>
    <source>
        <strain evidence="3 4">28bB2T</strain>
    </source>
</reference>
<dbReference type="GO" id="GO:0003677">
    <property type="term" value="F:DNA binding"/>
    <property type="evidence" value="ECO:0007669"/>
    <property type="project" value="UniProtKB-KW"/>
</dbReference>
<evidence type="ECO:0000259" key="2">
    <source>
        <dbReference type="PROSITE" id="PS50943"/>
    </source>
</evidence>
<name>A0A5K7ZUF7_9BACT</name>
<keyword evidence="1 3" id="KW-0238">DNA-binding</keyword>
<dbReference type="SMART" id="SM00530">
    <property type="entry name" value="HTH_XRE"/>
    <property type="match status" value="1"/>
</dbReference>
<sequence>MPAKKTGRLTPVGKRIKKARTDKKMTYATLANETGFSIDFIKQVESGKVTPPVGSLLQLSRALEIDSGDLLKDEEGRMQDRIKAYTKRTSNYAYTTLTPGAENKHLKAFRVKIDAKQDHPGVSYNHTGEEFVYVLEGTIEVMVGEHINALGPGDSLHFNSGIQHLLRNTGETDAELIVVIYNP</sequence>
<dbReference type="InterPro" id="IPR050807">
    <property type="entry name" value="TransReg_Diox_bact_type"/>
</dbReference>
<dbReference type="SUPFAM" id="SSF47413">
    <property type="entry name" value="lambda repressor-like DNA-binding domains"/>
    <property type="match status" value="1"/>
</dbReference>
<dbReference type="PANTHER" id="PTHR46797">
    <property type="entry name" value="HTH-TYPE TRANSCRIPTIONAL REGULATOR"/>
    <property type="match status" value="1"/>
</dbReference>
<evidence type="ECO:0000313" key="3">
    <source>
        <dbReference type="EMBL" id="BBO83838.1"/>
    </source>
</evidence>
<dbReference type="GO" id="GO:0003700">
    <property type="term" value="F:DNA-binding transcription factor activity"/>
    <property type="evidence" value="ECO:0007669"/>
    <property type="project" value="TreeGrafter"/>
</dbReference>
<dbReference type="InterPro" id="IPR011051">
    <property type="entry name" value="RmlC_Cupin_sf"/>
</dbReference>
<dbReference type="PANTHER" id="PTHR46797:SF19">
    <property type="entry name" value="BLL2473 PROTEIN"/>
    <property type="match status" value="1"/>
</dbReference>
<dbReference type="GO" id="GO:0005829">
    <property type="term" value="C:cytosol"/>
    <property type="evidence" value="ECO:0007669"/>
    <property type="project" value="TreeGrafter"/>
</dbReference>
<proteinExistence type="predicted"/>
<dbReference type="Pfam" id="PF07883">
    <property type="entry name" value="Cupin_2"/>
    <property type="match status" value="1"/>
</dbReference>
<dbReference type="InterPro" id="IPR010982">
    <property type="entry name" value="Lambda_DNA-bd_dom_sf"/>
</dbReference>
<feature type="domain" description="HTH cro/C1-type" evidence="2">
    <location>
        <begin position="16"/>
        <end position="70"/>
    </location>
</feature>
<accession>A0A5K7ZUF7</accession>
<dbReference type="SUPFAM" id="SSF51182">
    <property type="entry name" value="RmlC-like cupins"/>
    <property type="match status" value="1"/>
</dbReference>